<evidence type="ECO:0000313" key="1">
    <source>
        <dbReference type="EMBL" id="ACB94752.1"/>
    </source>
</evidence>
<proteinExistence type="predicted"/>
<keyword evidence="2" id="KW-1185">Reference proteome</keyword>
<sequence length="89" mass="9895">MIFIHFFVEIKTLLNGALAAMDRANLALNWKFTSDGAQNIMALSVSLYDLLFRPDFRAEKHSASEGSAQSGSFCGFTLIGRICMIMDQK</sequence>
<reference evidence="2" key="1">
    <citation type="submission" date="2008-03" db="EMBL/GenBank/DDBJ databases">
        <title>Complete sequence of chromosome of Beijerinckia indica subsp. indica ATCC 9039.</title>
        <authorList>
            <consortium name="US DOE Joint Genome Institute"/>
            <person name="Copeland A."/>
            <person name="Lucas S."/>
            <person name="Lapidus A."/>
            <person name="Glavina del Rio T."/>
            <person name="Dalin E."/>
            <person name="Tice H."/>
            <person name="Bruce D."/>
            <person name="Goodwin L."/>
            <person name="Pitluck S."/>
            <person name="LaButti K."/>
            <person name="Schmutz J."/>
            <person name="Larimer F."/>
            <person name="Land M."/>
            <person name="Hauser L."/>
            <person name="Kyrpides N."/>
            <person name="Mikhailova N."/>
            <person name="Dunfield P.F."/>
            <person name="Dedysh S.N."/>
            <person name="Liesack W."/>
            <person name="Saw J.H."/>
            <person name="Alam M."/>
            <person name="Chen Y."/>
            <person name="Murrell J.C."/>
            <person name="Richardson P."/>
        </authorList>
    </citation>
    <scope>NUCLEOTIDE SEQUENCE [LARGE SCALE GENOMIC DNA]</scope>
    <source>
        <strain evidence="2">ATCC 9039 / DSM 1715 / NCIMB 8712</strain>
    </source>
</reference>
<organism evidence="1 2">
    <name type="scientific">Beijerinckia indica subsp. indica (strain ATCC 9039 / DSM 1715 / NCIMB 8712)</name>
    <dbReference type="NCBI Taxonomy" id="395963"/>
    <lineage>
        <taxon>Bacteria</taxon>
        <taxon>Pseudomonadati</taxon>
        <taxon>Pseudomonadota</taxon>
        <taxon>Alphaproteobacteria</taxon>
        <taxon>Hyphomicrobiales</taxon>
        <taxon>Beijerinckiaceae</taxon>
        <taxon>Beijerinckia</taxon>
    </lineage>
</organism>
<dbReference type="EMBL" id="CP001016">
    <property type="protein sequence ID" value="ACB94752.1"/>
    <property type="molecule type" value="Genomic_DNA"/>
</dbReference>
<reference evidence="1 2" key="2">
    <citation type="journal article" date="2010" name="J. Bacteriol.">
        <title>Complete genome sequence of Beijerinckia indica subsp. indica.</title>
        <authorList>
            <person name="Tamas I."/>
            <person name="Dedysh S.N."/>
            <person name="Liesack W."/>
            <person name="Stott M.B."/>
            <person name="Alam M."/>
            <person name="Murrell J.C."/>
            <person name="Dunfield P.F."/>
        </authorList>
    </citation>
    <scope>NUCLEOTIDE SEQUENCE [LARGE SCALE GENOMIC DNA]</scope>
    <source>
        <strain evidence="2">ATCC 9039 / DSM 1715 / NCIMB 8712</strain>
    </source>
</reference>
<dbReference type="RefSeq" id="WP_012384109.1">
    <property type="nucleotide sequence ID" value="NC_010581.1"/>
</dbReference>
<dbReference type="KEGG" id="bid:Bind_1110"/>
<gene>
    <name evidence="1" type="ordered locus">Bind_1110</name>
</gene>
<dbReference type="AlphaFoldDB" id="B2IIQ9"/>
<evidence type="ECO:0000313" key="2">
    <source>
        <dbReference type="Proteomes" id="UP000001695"/>
    </source>
</evidence>
<name>B2IIQ9_BEII9</name>
<accession>B2IIQ9</accession>
<protein>
    <submittedName>
        <fullName evidence="1">Uncharacterized protein</fullName>
    </submittedName>
</protein>
<dbReference type="Proteomes" id="UP000001695">
    <property type="component" value="Chromosome"/>
</dbReference>
<dbReference type="HOGENOM" id="CLU_2448659_0_0_5"/>